<dbReference type="Gene3D" id="3.40.605.10">
    <property type="entry name" value="Aldehyde Dehydrogenase, Chain A, domain 1"/>
    <property type="match status" value="1"/>
</dbReference>
<sequence>MGNVTELLITQWVEQQQAYYESGETRNVQFRIQQLKKLKQAIMKHENNILEALHVDLRKSKTEGFASELGLVLYSISHMIKNLHRYAKPKRVKTPFPLIGTSSYIVSEPYGSVLIIGPFNYPASLILEPLVAAIASGNCAIIKPSEYTPNVSAALRNLITETFDPHYVRLVEGAQQETSWLIHAPFDYMFFTGSTKVGKIVMKAAAERLIPVTLELGGKSPVIVDHTAKIEIAAKRVVWGKLLNNGQTCIAPDYILVQQSIYEPFMKSVIEAIHQFYSENPMESEDYGRIVSDLHFSRLKAMLEGIDEQYIYGGTYDEQQRYISPTFLNGGTCKQPVTLKAMQEEVFGPICTVIQYDNLSEAIAYIKQYDKPLALYVFTEDSAVEQRIVDSVSFGGGCINDTLSHYINYELPFGGVGPSGIGAYHGKHSFEQFSHRKSILKRTTLFEPGILFPPYKEKLKLLKKVLK</sequence>
<dbReference type="FunFam" id="3.40.309.10:FF:000003">
    <property type="entry name" value="Aldehyde dehydrogenase"/>
    <property type="match status" value="1"/>
</dbReference>
<dbReference type="FunFam" id="3.40.605.10:FF:000004">
    <property type="entry name" value="Aldehyde dehydrogenase"/>
    <property type="match status" value="1"/>
</dbReference>
<dbReference type="PROSITE" id="PS00070">
    <property type="entry name" value="ALDEHYDE_DEHYDR_CYS"/>
    <property type="match status" value="1"/>
</dbReference>
<reference evidence="10" key="1">
    <citation type="submission" date="2022-05" db="EMBL/GenBank/DDBJ databases">
        <title>Novel bacterial taxa in a minimal lignocellulolytic consortium and its capacity to transform plastics disclosed by genome-resolved metagenomics.</title>
        <authorList>
            <person name="Rodriguez C.A.D."/>
            <person name="Diaz-Garcia L."/>
            <person name="Herrera K."/>
            <person name="Tarazona N.A."/>
            <person name="Sproer C."/>
            <person name="Overmann J."/>
            <person name="Jimenez D.J."/>
        </authorList>
    </citation>
    <scope>NUCLEOTIDE SEQUENCE</scope>
    <source>
        <strain evidence="10">MAG5</strain>
    </source>
</reference>
<dbReference type="SUPFAM" id="SSF53720">
    <property type="entry name" value="ALDH-like"/>
    <property type="match status" value="1"/>
</dbReference>
<dbReference type="PANTHER" id="PTHR43570">
    <property type="entry name" value="ALDEHYDE DEHYDROGENASE"/>
    <property type="match status" value="1"/>
</dbReference>
<dbReference type="EMBL" id="CP097899">
    <property type="protein sequence ID" value="URN96604.1"/>
    <property type="molecule type" value="Genomic_DNA"/>
</dbReference>
<dbReference type="CDD" id="cd07136">
    <property type="entry name" value="ALDH_YwdH-P39616"/>
    <property type="match status" value="1"/>
</dbReference>
<evidence type="ECO:0000313" key="10">
    <source>
        <dbReference type="EMBL" id="URN96604.1"/>
    </source>
</evidence>
<organism evidence="10 11">
    <name type="scientific">Candidatus Pristimantibacillus lignocellulolyticus</name>
    <dbReference type="NCBI Taxonomy" id="2994561"/>
    <lineage>
        <taxon>Bacteria</taxon>
        <taxon>Bacillati</taxon>
        <taxon>Bacillota</taxon>
        <taxon>Bacilli</taxon>
        <taxon>Bacillales</taxon>
        <taxon>Paenibacillaceae</taxon>
        <taxon>Candidatus Pristimantibacillus</taxon>
    </lineage>
</organism>
<evidence type="ECO:0000256" key="6">
    <source>
        <dbReference type="PROSITE-ProRule" id="PRU10007"/>
    </source>
</evidence>
<feature type="domain" description="Aldehyde dehydrogenase" evidence="9">
    <location>
        <begin position="14"/>
        <end position="439"/>
    </location>
</feature>
<protein>
    <recommendedName>
        <fullName evidence="4">Aldehyde dehydrogenase</fullName>
    </recommendedName>
</protein>
<keyword evidence="3" id="KW-0520">NAD</keyword>
<dbReference type="GO" id="GO:0005737">
    <property type="term" value="C:cytoplasm"/>
    <property type="evidence" value="ECO:0007669"/>
    <property type="project" value="TreeGrafter"/>
</dbReference>
<evidence type="ECO:0000256" key="8">
    <source>
        <dbReference type="SAM" id="Coils"/>
    </source>
</evidence>
<dbReference type="GO" id="GO:0004029">
    <property type="term" value="F:aldehyde dehydrogenase (NAD+) activity"/>
    <property type="evidence" value="ECO:0007669"/>
    <property type="project" value="TreeGrafter"/>
</dbReference>
<feature type="coiled-coil region" evidence="8">
    <location>
        <begin position="28"/>
        <end position="55"/>
    </location>
</feature>
<gene>
    <name evidence="10" type="ORF">NAG76_10430</name>
</gene>
<dbReference type="InterPro" id="IPR029510">
    <property type="entry name" value="Ald_DH_CS_GLU"/>
</dbReference>
<evidence type="ECO:0000256" key="7">
    <source>
        <dbReference type="RuleBase" id="RU003345"/>
    </source>
</evidence>
<dbReference type="InterPro" id="IPR012394">
    <property type="entry name" value="Aldehyde_DH_NAD(P)"/>
</dbReference>
<name>A0A9J6ZKL4_9BACL</name>
<dbReference type="InterPro" id="IPR016160">
    <property type="entry name" value="Ald_DH_CS_CYS"/>
</dbReference>
<dbReference type="PROSITE" id="PS00687">
    <property type="entry name" value="ALDEHYDE_DEHYDR_GLU"/>
    <property type="match status" value="1"/>
</dbReference>
<dbReference type="Pfam" id="PF00171">
    <property type="entry name" value="Aldedh"/>
    <property type="match status" value="1"/>
</dbReference>
<evidence type="ECO:0000256" key="2">
    <source>
        <dbReference type="ARBA" id="ARBA00023002"/>
    </source>
</evidence>
<keyword evidence="8" id="KW-0175">Coiled coil</keyword>
<proteinExistence type="inferred from homology"/>
<evidence type="ECO:0000259" key="9">
    <source>
        <dbReference type="Pfam" id="PF00171"/>
    </source>
</evidence>
<dbReference type="GO" id="GO:0006081">
    <property type="term" value="P:aldehyde metabolic process"/>
    <property type="evidence" value="ECO:0007669"/>
    <property type="project" value="InterPro"/>
</dbReference>
<comment type="similarity">
    <text evidence="1 4 7">Belongs to the aldehyde dehydrogenase family.</text>
</comment>
<dbReference type="InterPro" id="IPR015590">
    <property type="entry name" value="Aldehyde_DH_dom"/>
</dbReference>
<keyword evidence="2 4" id="KW-0560">Oxidoreductase</keyword>
<dbReference type="InterPro" id="IPR016162">
    <property type="entry name" value="Ald_DH_N"/>
</dbReference>
<evidence type="ECO:0000256" key="4">
    <source>
        <dbReference type="PIRNR" id="PIRNR036492"/>
    </source>
</evidence>
<feature type="active site" evidence="5">
    <location>
        <position position="249"/>
    </location>
</feature>
<feature type="active site" evidence="5 6">
    <location>
        <position position="215"/>
    </location>
</feature>
<dbReference type="Gene3D" id="3.40.309.10">
    <property type="entry name" value="Aldehyde Dehydrogenase, Chain A, domain 2"/>
    <property type="match status" value="1"/>
</dbReference>
<dbReference type="Proteomes" id="UP001056756">
    <property type="component" value="Chromosome"/>
</dbReference>
<dbReference type="InterPro" id="IPR016161">
    <property type="entry name" value="Ald_DH/histidinol_DH"/>
</dbReference>
<dbReference type="AlphaFoldDB" id="A0A9J6ZKL4"/>
<dbReference type="InterPro" id="IPR016163">
    <property type="entry name" value="Ald_DH_C"/>
</dbReference>
<dbReference type="PANTHER" id="PTHR43570:SF16">
    <property type="entry name" value="ALDEHYDE DEHYDROGENASE TYPE III, ISOFORM Q"/>
    <property type="match status" value="1"/>
</dbReference>
<dbReference type="KEGG" id="plig:NAG76_10430"/>
<evidence type="ECO:0000256" key="1">
    <source>
        <dbReference type="ARBA" id="ARBA00009986"/>
    </source>
</evidence>
<dbReference type="PIRSF" id="PIRSF036492">
    <property type="entry name" value="ALDH"/>
    <property type="match status" value="1"/>
</dbReference>
<accession>A0A9J6ZKL4</accession>
<evidence type="ECO:0000256" key="3">
    <source>
        <dbReference type="ARBA" id="ARBA00023027"/>
    </source>
</evidence>
<evidence type="ECO:0000256" key="5">
    <source>
        <dbReference type="PIRSR" id="PIRSR036492-1"/>
    </source>
</evidence>
<evidence type="ECO:0000313" key="11">
    <source>
        <dbReference type="Proteomes" id="UP001056756"/>
    </source>
</evidence>